<proteinExistence type="predicted"/>
<comment type="caution">
    <text evidence="1">The sequence shown here is derived from an EMBL/GenBank/DDBJ whole genome shotgun (WGS) entry which is preliminary data.</text>
</comment>
<reference evidence="1 2" key="1">
    <citation type="submission" date="2017-10" db="EMBL/GenBank/DDBJ databases">
        <title>Novel microbial diversity and functional potential in the marine mammal oral microbiome.</title>
        <authorList>
            <person name="Dudek N.K."/>
            <person name="Sun C.L."/>
            <person name="Burstein D."/>
            <person name="Kantor R.S."/>
            <person name="Aliaga Goltsman D.S."/>
            <person name="Bik E.M."/>
            <person name="Thomas B.C."/>
            <person name="Banfield J.F."/>
            <person name="Relman D.A."/>
        </authorList>
    </citation>
    <scope>NUCLEOTIDE SEQUENCE [LARGE SCALE GENOMIC DNA]</scope>
    <source>
        <strain evidence="1">DOLJORAL78_50_517</strain>
    </source>
</reference>
<organism evidence="1 2">
    <name type="scientific">Candidatus Contendibacter odensensis</name>
    <dbReference type="NCBI Taxonomy" id="1400860"/>
    <lineage>
        <taxon>Bacteria</taxon>
        <taxon>Pseudomonadati</taxon>
        <taxon>Pseudomonadota</taxon>
        <taxon>Gammaproteobacteria</taxon>
        <taxon>Candidatus Competibacteraceae</taxon>
        <taxon>Candidatus Contendibacter</taxon>
    </lineage>
</organism>
<protein>
    <recommendedName>
        <fullName evidence="3">Tc1-like transposase DDE domain-containing protein</fullName>
    </recommendedName>
</protein>
<evidence type="ECO:0008006" key="3">
    <source>
        <dbReference type="Google" id="ProtNLM"/>
    </source>
</evidence>
<dbReference type="AlphaFoldDB" id="A0A2G6PED4"/>
<gene>
    <name evidence="1" type="ORF">CSA09_04360</name>
</gene>
<name>A0A2G6PED4_9GAMM</name>
<dbReference type="EMBL" id="PDTV01000010">
    <property type="protein sequence ID" value="PIE82926.1"/>
    <property type="molecule type" value="Genomic_DNA"/>
</dbReference>
<evidence type="ECO:0000313" key="1">
    <source>
        <dbReference type="EMBL" id="PIE82926.1"/>
    </source>
</evidence>
<dbReference type="Proteomes" id="UP000229278">
    <property type="component" value="Unassembled WGS sequence"/>
</dbReference>
<evidence type="ECO:0000313" key="2">
    <source>
        <dbReference type="Proteomes" id="UP000229278"/>
    </source>
</evidence>
<sequence length="130" mass="14563">MGSERVRHPGVSRNGAWYAPGQLGISRKKTPGYRGRDPGKRLAYKHWHDRAQQRGKAFVYVDESGFEPTAGRRYPYAPKGARIGAHLACPLLLDGTCNTTVFNTWLEQLNRISPPSKNGVNINLTNPWMT</sequence>
<accession>A0A2G6PED4</accession>